<feature type="domain" description="SLH" evidence="3">
    <location>
        <begin position="377"/>
        <end position="440"/>
    </location>
</feature>
<dbReference type="Pfam" id="PF13243">
    <property type="entry name" value="SQHop_cyclase_C"/>
    <property type="match status" value="1"/>
</dbReference>
<evidence type="ECO:0000313" key="4">
    <source>
        <dbReference type="EMBL" id="SHK06184.1"/>
    </source>
</evidence>
<dbReference type="InterPro" id="IPR008930">
    <property type="entry name" value="Terpenoid_cyclase/PrenylTrfase"/>
</dbReference>
<dbReference type="Proteomes" id="UP000184082">
    <property type="component" value="Unassembled WGS sequence"/>
</dbReference>
<dbReference type="SUPFAM" id="SSF48239">
    <property type="entry name" value="Terpenoid cyclases/Protein prenyltransferases"/>
    <property type="match status" value="1"/>
</dbReference>
<feature type="transmembrane region" description="Helical" evidence="2">
    <location>
        <begin position="21"/>
        <end position="44"/>
    </location>
</feature>
<dbReference type="InterPro" id="IPR032696">
    <property type="entry name" value="SQ_cyclase_C"/>
</dbReference>
<feature type="domain" description="SLH" evidence="3">
    <location>
        <begin position="441"/>
        <end position="504"/>
    </location>
</feature>
<organism evidence="4 5">
    <name type="scientific">Caminicella sporogenes DSM 14501</name>
    <dbReference type="NCBI Taxonomy" id="1121266"/>
    <lineage>
        <taxon>Bacteria</taxon>
        <taxon>Bacillati</taxon>
        <taxon>Bacillota</taxon>
        <taxon>Clostridia</taxon>
        <taxon>Peptostreptococcales</taxon>
        <taxon>Caminicellaceae</taxon>
        <taxon>Caminicella</taxon>
    </lineage>
</organism>
<evidence type="ECO:0000256" key="1">
    <source>
        <dbReference type="ARBA" id="ARBA00022737"/>
    </source>
</evidence>
<dbReference type="STRING" id="1121266.SAMN02745883_01166"/>
<protein>
    <submittedName>
        <fullName evidence="4">S-layer homology domain-containing protein</fullName>
    </submittedName>
</protein>
<evidence type="ECO:0000259" key="3">
    <source>
        <dbReference type="PROSITE" id="PS51272"/>
    </source>
</evidence>
<proteinExistence type="predicted"/>
<dbReference type="InterPro" id="IPR001119">
    <property type="entry name" value="SLH_dom"/>
</dbReference>
<keyword evidence="2" id="KW-1133">Transmembrane helix</keyword>
<keyword evidence="1" id="KW-0677">Repeat</keyword>
<sequence length="552" mass="62449">MDKKKLNLKGVYKKMKMKRKGIIRFLTLFFTLVMIINNTVLNVYGIQTNFTRKDLYKAAQKTIKYYYDNYKDKEFRGLLDWPALGLFGFGEDVSGPKWTVNGKNAAYWREMEVRKGIRLSKVKNTDFQRTIIGVCAAGKDPRDFGGLNLVEIEKSTMLPNGHFADSVADNKTGKPIGEDLINAHIFGVISLHCAGEPIPNRDKCLEWLEKQQHSDGGFTWDVKYFDDPEDYKLVESDVDMTAAALMAFAILGEDESNPVVARALQFLHDRQLDNGGFHSWGTENPESCSWVILALTLLGQDPMGKEWTKPGGGNPVTAMMRFQLKDGSFTHVLNEEDMLPIYDNGMSTEQALYGMASAYHNKCVFDMLHEKYRPEAEKKLFSDYKPGQFAFKETMDLVYDYVLSGYPDGTFRPNKPVTRAEFTSILVNALGLKREKKKYRASNKFNDIDENHWANGSIGVCASRGFVKGVSEKSFSPDSYITGEQLMTILVKAAGLENEARKKKVKGKGWAFGYIQVAKEKGLLFKGFNSKKAVNRAQCAWCIAKFRNLLKK</sequence>
<dbReference type="Gene3D" id="1.50.10.20">
    <property type="match status" value="1"/>
</dbReference>
<keyword evidence="5" id="KW-1185">Reference proteome</keyword>
<evidence type="ECO:0000313" key="5">
    <source>
        <dbReference type="Proteomes" id="UP000184082"/>
    </source>
</evidence>
<dbReference type="EMBL" id="FRAJ01000008">
    <property type="protein sequence ID" value="SHK06184.1"/>
    <property type="molecule type" value="Genomic_DNA"/>
</dbReference>
<dbReference type="PROSITE" id="PS51272">
    <property type="entry name" value="SLH"/>
    <property type="match status" value="2"/>
</dbReference>
<reference evidence="4 5" key="1">
    <citation type="submission" date="2016-11" db="EMBL/GenBank/DDBJ databases">
        <authorList>
            <person name="Jaros S."/>
            <person name="Januszkiewicz K."/>
            <person name="Wedrychowicz H."/>
        </authorList>
    </citation>
    <scope>NUCLEOTIDE SEQUENCE [LARGE SCALE GENOMIC DNA]</scope>
    <source>
        <strain evidence="4 5">DSM 14501</strain>
    </source>
</reference>
<dbReference type="InterPro" id="IPR051465">
    <property type="entry name" value="Cell_Envelope_Struct_Comp"/>
</dbReference>
<keyword evidence="2" id="KW-0472">Membrane</keyword>
<name>A0A1M6PE46_9FIRM</name>
<dbReference type="PANTHER" id="PTHR43308">
    <property type="entry name" value="OUTER MEMBRANE PROTEIN ALPHA-RELATED"/>
    <property type="match status" value="1"/>
</dbReference>
<dbReference type="CDD" id="cd00688">
    <property type="entry name" value="ISOPREN_C2_like"/>
    <property type="match status" value="1"/>
</dbReference>
<keyword evidence="2" id="KW-0812">Transmembrane</keyword>
<accession>A0A1M6PE46</accession>
<gene>
    <name evidence="4" type="ORF">SAMN02745883_01166</name>
</gene>
<dbReference type="Pfam" id="PF00395">
    <property type="entry name" value="SLH"/>
    <property type="match status" value="2"/>
</dbReference>
<evidence type="ECO:0000256" key="2">
    <source>
        <dbReference type="SAM" id="Phobius"/>
    </source>
</evidence>
<dbReference type="AlphaFoldDB" id="A0A1M6PE46"/>